<dbReference type="Proteomes" id="UP000283841">
    <property type="component" value="Unassembled WGS sequence"/>
</dbReference>
<feature type="compositionally biased region" description="Basic and acidic residues" evidence="1">
    <location>
        <begin position="303"/>
        <end position="345"/>
    </location>
</feature>
<feature type="compositionally biased region" description="Low complexity" evidence="1">
    <location>
        <begin position="397"/>
        <end position="419"/>
    </location>
</feature>
<feature type="region of interest" description="Disordered" evidence="1">
    <location>
        <begin position="64"/>
        <end position="241"/>
    </location>
</feature>
<feature type="region of interest" description="Disordered" evidence="1">
    <location>
        <begin position="532"/>
        <end position="581"/>
    </location>
</feature>
<proteinExistence type="predicted"/>
<dbReference type="GeneID" id="39600157"/>
<comment type="caution">
    <text evidence="2">The sequence shown here is derived from an EMBL/GenBank/DDBJ whole genome shotgun (WGS) entry which is preliminary data.</text>
</comment>
<feature type="region of interest" description="Disordered" evidence="1">
    <location>
        <begin position="608"/>
        <end position="713"/>
    </location>
</feature>
<reference evidence="2 3" key="1">
    <citation type="journal article" date="2018" name="Front. Microbiol.">
        <title>Genomic and genetic insights into a cosmopolitan fungus, Paecilomyces variotii (Eurotiales).</title>
        <authorList>
            <person name="Urquhart A.S."/>
            <person name="Mondo S.J."/>
            <person name="Makela M.R."/>
            <person name="Hane J.K."/>
            <person name="Wiebenga A."/>
            <person name="He G."/>
            <person name="Mihaltcheva S."/>
            <person name="Pangilinan J."/>
            <person name="Lipzen A."/>
            <person name="Barry K."/>
            <person name="de Vries R.P."/>
            <person name="Grigoriev I.V."/>
            <person name="Idnurm A."/>
        </authorList>
    </citation>
    <scope>NUCLEOTIDE SEQUENCE [LARGE SCALE GENOMIC DNA]</scope>
    <source>
        <strain evidence="2 3">CBS 101075</strain>
    </source>
</reference>
<gene>
    <name evidence="2" type="ORF">C8Q69DRAFT_471096</name>
</gene>
<feature type="region of interest" description="Disordered" evidence="1">
    <location>
        <begin position="747"/>
        <end position="768"/>
    </location>
</feature>
<dbReference type="EMBL" id="RCNU01000007">
    <property type="protein sequence ID" value="RWQ94684.1"/>
    <property type="molecule type" value="Genomic_DNA"/>
</dbReference>
<keyword evidence="3" id="KW-1185">Reference proteome</keyword>
<evidence type="ECO:0000313" key="2">
    <source>
        <dbReference type="EMBL" id="RWQ94684.1"/>
    </source>
</evidence>
<feature type="compositionally biased region" description="Polar residues" evidence="1">
    <location>
        <begin position="642"/>
        <end position="658"/>
    </location>
</feature>
<feature type="compositionally biased region" description="Polar residues" evidence="1">
    <location>
        <begin position="682"/>
        <end position="709"/>
    </location>
</feature>
<feature type="compositionally biased region" description="Basic and acidic residues" evidence="1">
    <location>
        <begin position="661"/>
        <end position="672"/>
    </location>
</feature>
<evidence type="ECO:0008006" key="4">
    <source>
        <dbReference type="Google" id="ProtNLM"/>
    </source>
</evidence>
<dbReference type="STRING" id="264951.A0A443HSA7"/>
<feature type="compositionally biased region" description="Polar residues" evidence="1">
    <location>
        <begin position="608"/>
        <end position="630"/>
    </location>
</feature>
<dbReference type="AlphaFoldDB" id="A0A443HSA7"/>
<accession>A0A443HSA7</accession>
<evidence type="ECO:0000256" key="1">
    <source>
        <dbReference type="SAM" id="MobiDB-lite"/>
    </source>
</evidence>
<feature type="compositionally biased region" description="Polar residues" evidence="1">
    <location>
        <begin position="292"/>
        <end position="302"/>
    </location>
</feature>
<dbReference type="VEuPathDB" id="FungiDB:C8Q69DRAFT_471096"/>
<feature type="region of interest" description="Disordered" evidence="1">
    <location>
        <begin position="20"/>
        <end position="39"/>
    </location>
</feature>
<feature type="compositionally biased region" description="Polar residues" evidence="1">
    <location>
        <begin position="155"/>
        <end position="166"/>
    </location>
</feature>
<protein>
    <recommendedName>
        <fullName evidence="4">Protamine P1</fullName>
    </recommendedName>
</protein>
<feature type="region of interest" description="Disordered" evidence="1">
    <location>
        <begin position="273"/>
        <end position="355"/>
    </location>
</feature>
<feature type="compositionally biased region" description="Low complexity" evidence="1">
    <location>
        <begin position="747"/>
        <end position="757"/>
    </location>
</feature>
<feature type="compositionally biased region" description="Basic and acidic residues" evidence="1">
    <location>
        <begin position="80"/>
        <end position="93"/>
    </location>
</feature>
<feature type="region of interest" description="Disordered" evidence="1">
    <location>
        <begin position="379"/>
        <end position="450"/>
    </location>
</feature>
<organism evidence="2 3">
    <name type="scientific">Byssochlamys spectabilis</name>
    <name type="common">Paecilomyces variotii</name>
    <dbReference type="NCBI Taxonomy" id="264951"/>
    <lineage>
        <taxon>Eukaryota</taxon>
        <taxon>Fungi</taxon>
        <taxon>Dikarya</taxon>
        <taxon>Ascomycota</taxon>
        <taxon>Pezizomycotina</taxon>
        <taxon>Eurotiomycetes</taxon>
        <taxon>Eurotiomycetidae</taxon>
        <taxon>Eurotiales</taxon>
        <taxon>Thermoascaceae</taxon>
        <taxon>Paecilomyces</taxon>
    </lineage>
</organism>
<sequence length="768" mass="83988">MPFRRPISPLSLETVPTLEAEAGDLLGSDDELDEPARAAKRRRIEQLGESYLTGQPLFILSASLRGPFDDGWNNPWTKTRKQEKSAKETHLLEETAIPETDPKRRKLPNAPGSKEGRPRSHGPAAYSSPPVPEINTGRFTRRENGRSARHRKGDQTSQARLQSEPTPSCVPRSSEPAAGIELTSFVEEPVSKSWLKRDRRRMEISDIRTPNSPTRRRARKRDSSDVMARTKPSGPSMEEITRLRPAIYTCSGALQPNEPNAASKLARNEYWQSQSVQSIRHHSTPAFGGGTQNSSTTIQQEGTAERIPDTFKRPRLFEYREEDSPPDLDRIESQADAARKDSTDKHGKRLSLHVVPPSSHLPEFEYRRLKNNKHIKWSSSRLASPAETGSEREDDSGASAVQASSNNNTSSSRRSSVHSNRQKDSSEPPVHSTLKDSEGSAGNEPGARSPGLVAISAVTTSTSRNVEVTSTEGIQSAQVVPGIAGSRDHLVSLQSTNISEHNTAEDDHHADHQLSTQAALLLAQRSFQDDLATPKTEVDAELASGSSSPRSHEEDDSRVSVGITPFNQVTTPLKDHRGEGPVTARREEFHAISTQYMIDAITPFTFSSSTKSYDQSGSSKRTKTSAQSKRASFAMSPPGSPNCVSPSLTKDSRAQSGPPTEEPKAESHRETEMEQVTCIGPRNNQSESQSTALPFTLSGSTPTTAQQDGQGPVMEVGTFDLSQAIEDAGSWLQQSWDVNRDIQQYSSKSATSASSQAHRTAVGIDTVR</sequence>
<name>A0A443HSA7_BYSSP</name>
<dbReference type="RefSeq" id="XP_028484329.1">
    <property type="nucleotide sequence ID" value="XM_028630880.1"/>
</dbReference>
<evidence type="ECO:0000313" key="3">
    <source>
        <dbReference type="Proteomes" id="UP000283841"/>
    </source>
</evidence>